<dbReference type="CDD" id="cd00093">
    <property type="entry name" value="HTH_XRE"/>
    <property type="match status" value="1"/>
</dbReference>
<dbReference type="Gene3D" id="1.10.260.40">
    <property type="entry name" value="lambda repressor-like DNA-binding domains"/>
    <property type="match status" value="1"/>
</dbReference>
<dbReference type="SUPFAM" id="SSF47413">
    <property type="entry name" value="lambda repressor-like DNA-binding domains"/>
    <property type="match status" value="1"/>
</dbReference>
<evidence type="ECO:0000313" key="3">
    <source>
        <dbReference type="Proteomes" id="UP000283589"/>
    </source>
</evidence>
<dbReference type="AlphaFoldDB" id="A0A412WU39"/>
<organism evidence="2 3">
    <name type="scientific">Butyricimonas virosa</name>
    <dbReference type="NCBI Taxonomy" id="544645"/>
    <lineage>
        <taxon>Bacteria</taxon>
        <taxon>Pseudomonadati</taxon>
        <taxon>Bacteroidota</taxon>
        <taxon>Bacteroidia</taxon>
        <taxon>Bacteroidales</taxon>
        <taxon>Odoribacteraceae</taxon>
        <taxon>Butyricimonas</taxon>
    </lineage>
</organism>
<dbReference type="GO" id="GO:0003677">
    <property type="term" value="F:DNA binding"/>
    <property type="evidence" value="ECO:0007669"/>
    <property type="project" value="InterPro"/>
</dbReference>
<feature type="domain" description="HTH cro/C1-type" evidence="1">
    <location>
        <begin position="19"/>
        <end position="71"/>
    </location>
</feature>
<evidence type="ECO:0000313" key="2">
    <source>
        <dbReference type="EMBL" id="RGV30749.1"/>
    </source>
</evidence>
<proteinExistence type="predicted"/>
<dbReference type="Pfam" id="PF13443">
    <property type="entry name" value="HTH_26"/>
    <property type="match status" value="1"/>
</dbReference>
<dbReference type="EMBL" id="QRZA01000052">
    <property type="protein sequence ID" value="RGV30749.1"/>
    <property type="molecule type" value="Genomic_DNA"/>
</dbReference>
<evidence type="ECO:0000259" key="1">
    <source>
        <dbReference type="Pfam" id="PF13443"/>
    </source>
</evidence>
<dbReference type="RefSeq" id="WP_118261609.1">
    <property type="nucleotide sequence ID" value="NZ_CALBWO010000044.1"/>
</dbReference>
<protein>
    <submittedName>
        <fullName evidence="2">XRE family transcriptional regulator</fullName>
    </submittedName>
</protein>
<dbReference type="Proteomes" id="UP000283589">
    <property type="component" value="Unassembled WGS sequence"/>
</dbReference>
<dbReference type="InterPro" id="IPR001387">
    <property type="entry name" value="Cro/C1-type_HTH"/>
</dbReference>
<name>A0A412WU39_9BACT</name>
<accession>A0A412WU39</accession>
<gene>
    <name evidence="2" type="ORF">DWW18_20170</name>
</gene>
<comment type="caution">
    <text evidence="2">The sequence shown here is derived from an EMBL/GenBank/DDBJ whole genome shotgun (WGS) entry which is preliminary data.</text>
</comment>
<sequence>MKSKIEFYTIEKVKEFRAKADNMSIRCFADCLNVSHTFILEIEKASTDTAYNLDHLNEIAKILKCSLWDLIPKDPL</sequence>
<dbReference type="InterPro" id="IPR010982">
    <property type="entry name" value="Lambda_DNA-bd_dom_sf"/>
</dbReference>
<reference evidence="2 3" key="1">
    <citation type="submission" date="2018-08" db="EMBL/GenBank/DDBJ databases">
        <title>A genome reference for cultivated species of the human gut microbiota.</title>
        <authorList>
            <person name="Zou Y."/>
            <person name="Xue W."/>
            <person name="Luo G."/>
        </authorList>
    </citation>
    <scope>NUCLEOTIDE SEQUENCE [LARGE SCALE GENOMIC DNA]</scope>
    <source>
        <strain evidence="2 3">AF14-49</strain>
    </source>
</reference>